<dbReference type="HOGENOM" id="CLU_582586_0_0_6"/>
<keyword evidence="1" id="KW-0812">Transmembrane</keyword>
<feature type="transmembrane region" description="Helical" evidence="1">
    <location>
        <begin position="415"/>
        <end position="432"/>
    </location>
</feature>
<protein>
    <recommendedName>
        <fullName evidence="4">Glycosyltransferase RgtA/B/C/D-like domain-containing protein</fullName>
    </recommendedName>
</protein>
<dbReference type="Proteomes" id="UP000005289">
    <property type="component" value="Chromosome"/>
</dbReference>
<feature type="transmembrane region" description="Helical" evidence="1">
    <location>
        <begin position="187"/>
        <end position="220"/>
    </location>
</feature>
<sequence length="469" mass="51492">MSVFLAALVAVLLPWIATALWLRRSGSGGEPLGWPIALGYGYFLGLFLTVLLLRIWDSLGLGLNVVLTLSTWFFLVGVWILWSYRRRGRSALASQGSVPGFASGWQRWVWYGLAALIALRLGVLGAEVLWRPLTPWDAWTVWALRAELWAYAGTLVPFVPRAEWLASEVTGAYTIDAHHYPKTVSLIPAWIALVSGVWIDGLALLPWLGAVVALLLGLYGQVKRFGGTPWEAMLVAYVVVSLPMLGVHTALAGYADLWLAAAIGLGGVALWSWWQRREGIQGLLAGAMLLALPTLKVEGWVWLVPLLGGLVLAWVRPLYVLLAAAFLATGVLAWGQVTGEGAAGFAVHGWSLWLDQISIPGLIAVQLAYEPEVWKALVQALFVFGSWHLLWFVLLPVLTYGAVRAGRDAVLRIPVYTLFVALLLMGFLFTFTDASQWAVSFTSVNRLLLHFVPLSVFAAWWILRVGCRS</sequence>
<dbReference type="KEGG" id="tti:THITH_09910"/>
<feature type="transmembrane region" description="Helical" evidence="1">
    <location>
        <begin position="63"/>
        <end position="82"/>
    </location>
</feature>
<accession>W0DNE5</accession>
<feature type="transmembrane region" description="Helical" evidence="1">
    <location>
        <begin position="444"/>
        <end position="463"/>
    </location>
</feature>
<keyword evidence="1" id="KW-0472">Membrane</keyword>
<keyword evidence="1" id="KW-1133">Transmembrane helix</keyword>
<evidence type="ECO:0008006" key="4">
    <source>
        <dbReference type="Google" id="ProtNLM"/>
    </source>
</evidence>
<keyword evidence="3" id="KW-1185">Reference proteome</keyword>
<organism evidence="2 3">
    <name type="scientific">Thioalkalivibrio paradoxus ARh 1</name>
    <dbReference type="NCBI Taxonomy" id="713585"/>
    <lineage>
        <taxon>Bacteria</taxon>
        <taxon>Pseudomonadati</taxon>
        <taxon>Pseudomonadota</taxon>
        <taxon>Gammaproteobacteria</taxon>
        <taxon>Chromatiales</taxon>
        <taxon>Ectothiorhodospiraceae</taxon>
        <taxon>Thioalkalivibrio</taxon>
    </lineage>
</organism>
<proteinExistence type="predicted"/>
<reference evidence="2 3" key="1">
    <citation type="submission" date="2013-12" db="EMBL/GenBank/DDBJ databases">
        <authorList>
            <consortium name="DOE Joint Genome Institute"/>
            <person name="Muyzer G."/>
            <person name="Huntemann M."/>
            <person name="Han J."/>
            <person name="Chen A."/>
            <person name="Kyrpides N."/>
            <person name="Mavromatis K."/>
            <person name="Markowitz V."/>
            <person name="Palaniappan K."/>
            <person name="Ivanova N."/>
            <person name="Schaumberg A."/>
            <person name="Pati A."/>
            <person name="Liolios K."/>
            <person name="Nordberg H.P."/>
            <person name="Cantor M.N."/>
            <person name="Hua S.X."/>
            <person name="Woyke T."/>
        </authorList>
    </citation>
    <scope>NUCLEOTIDE SEQUENCE [LARGE SCALE GENOMIC DNA]</scope>
    <source>
        <strain evidence="2 3">ARh 1</strain>
    </source>
</reference>
<feature type="transmembrane region" description="Helical" evidence="1">
    <location>
        <begin position="108"/>
        <end position="130"/>
    </location>
</feature>
<feature type="transmembrane region" description="Helical" evidence="1">
    <location>
        <begin position="232"/>
        <end position="251"/>
    </location>
</feature>
<feature type="transmembrane region" description="Helical" evidence="1">
    <location>
        <begin position="286"/>
        <end position="312"/>
    </location>
</feature>
<feature type="transmembrane region" description="Helical" evidence="1">
    <location>
        <begin position="318"/>
        <end position="337"/>
    </location>
</feature>
<dbReference type="AlphaFoldDB" id="W0DNE5"/>
<feature type="transmembrane region" description="Helical" evidence="1">
    <location>
        <begin position="35"/>
        <end position="56"/>
    </location>
</feature>
<name>W0DNE5_9GAMM</name>
<gene>
    <name evidence="2" type="ORF">THITH_09910</name>
</gene>
<dbReference type="EMBL" id="CP007029">
    <property type="protein sequence ID" value="AHE98518.1"/>
    <property type="molecule type" value="Genomic_DNA"/>
</dbReference>
<feature type="transmembrane region" description="Helical" evidence="1">
    <location>
        <begin position="381"/>
        <end position="403"/>
    </location>
</feature>
<evidence type="ECO:0000313" key="2">
    <source>
        <dbReference type="EMBL" id="AHE98518.1"/>
    </source>
</evidence>
<feature type="transmembrane region" description="Helical" evidence="1">
    <location>
        <begin position="349"/>
        <end position="369"/>
    </location>
</feature>
<evidence type="ECO:0000256" key="1">
    <source>
        <dbReference type="SAM" id="Phobius"/>
    </source>
</evidence>
<feature type="transmembrane region" description="Helical" evidence="1">
    <location>
        <begin position="257"/>
        <end position="274"/>
    </location>
</feature>
<evidence type="ECO:0000313" key="3">
    <source>
        <dbReference type="Proteomes" id="UP000005289"/>
    </source>
</evidence>